<evidence type="ECO:0000313" key="2">
    <source>
        <dbReference type="EMBL" id="CAK1556105.1"/>
    </source>
</evidence>
<feature type="compositionally biased region" description="Pro residues" evidence="1">
    <location>
        <begin position="81"/>
        <end position="91"/>
    </location>
</feature>
<sequence length="91" mass="10091">MRKVYAVEAPRQFRLGRPYLQLRSLRHRQKVGKLIHDTGIAWRRVVGGRRAIAGGRGVGGRREGGVLAAGRRRPIPANHPRAPPTSPAPHH</sequence>
<dbReference type="EMBL" id="CAVLEF010000282">
    <property type="protein sequence ID" value="CAK1556105.1"/>
    <property type="molecule type" value="Genomic_DNA"/>
</dbReference>
<keyword evidence="3" id="KW-1185">Reference proteome</keyword>
<evidence type="ECO:0000256" key="1">
    <source>
        <dbReference type="SAM" id="MobiDB-lite"/>
    </source>
</evidence>
<accession>A0AAV1K2T8</accession>
<comment type="caution">
    <text evidence="2">The sequence shown here is derived from an EMBL/GenBank/DDBJ whole genome shotgun (WGS) entry which is preliminary data.</text>
</comment>
<reference evidence="2 3" key="1">
    <citation type="submission" date="2023-11" db="EMBL/GenBank/DDBJ databases">
        <authorList>
            <person name="Okamura Y."/>
        </authorList>
    </citation>
    <scope>NUCLEOTIDE SEQUENCE [LARGE SCALE GENOMIC DNA]</scope>
</reference>
<protein>
    <submittedName>
        <fullName evidence="2">Uncharacterized protein</fullName>
    </submittedName>
</protein>
<dbReference type="AlphaFoldDB" id="A0AAV1K2T8"/>
<evidence type="ECO:0000313" key="3">
    <source>
        <dbReference type="Proteomes" id="UP001497472"/>
    </source>
</evidence>
<feature type="region of interest" description="Disordered" evidence="1">
    <location>
        <begin position="55"/>
        <end position="91"/>
    </location>
</feature>
<gene>
    <name evidence="2" type="ORF">LNINA_LOCUS14875</name>
</gene>
<organism evidence="2 3">
    <name type="scientific">Leptosia nina</name>
    <dbReference type="NCBI Taxonomy" id="320188"/>
    <lineage>
        <taxon>Eukaryota</taxon>
        <taxon>Metazoa</taxon>
        <taxon>Ecdysozoa</taxon>
        <taxon>Arthropoda</taxon>
        <taxon>Hexapoda</taxon>
        <taxon>Insecta</taxon>
        <taxon>Pterygota</taxon>
        <taxon>Neoptera</taxon>
        <taxon>Endopterygota</taxon>
        <taxon>Lepidoptera</taxon>
        <taxon>Glossata</taxon>
        <taxon>Ditrysia</taxon>
        <taxon>Papilionoidea</taxon>
        <taxon>Pieridae</taxon>
        <taxon>Pierinae</taxon>
        <taxon>Leptosia</taxon>
    </lineage>
</organism>
<name>A0AAV1K2T8_9NEOP</name>
<proteinExistence type="predicted"/>
<dbReference type="Proteomes" id="UP001497472">
    <property type="component" value="Unassembled WGS sequence"/>
</dbReference>